<dbReference type="EMBL" id="JAEUBG010000470">
    <property type="protein sequence ID" value="KAH3688195.1"/>
    <property type="molecule type" value="Genomic_DNA"/>
</dbReference>
<feature type="compositionally biased region" description="Basic residues" evidence="1">
    <location>
        <begin position="45"/>
        <end position="55"/>
    </location>
</feature>
<feature type="region of interest" description="Disordered" evidence="1">
    <location>
        <begin position="1"/>
        <end position="75"/>
    </location>
</feature>
<dbReference type="OrthoDB" id="4078956at2759"/>
<proteinExistence type="predicted"/>
<sequence>MTEINSTKRKKSSSKKGRGRKRRRTKKSDSKQKRRSFKSWSRNVRTTRIKKKKAQSGKSNHSDEEDNDGEKKLKAEKLRHTDVTIKNADTYNWKIQTSPYATTSISESMNDRKPPSLKELCQRKIADNVVHLDAEAVNEIPGSLAKDLWNKILSYQAESYTTFMNFALEFSKESWFHCLHSDLSKYRTNIIDALRLDSYQLNPRHRIFPLFDELTFFRFVNSLNAYDLSEHPHIVQVLEIRKEISREDLDYLIQNAKYLKSLKIGEVNRSLITNQFIYSLCQCLKNGKLSSLESLSLPILDEESIFELLSACSTNSLRYIEVASPFAIKRTHSHWTKLDNHTAISPRPSLTKTTSKFENFARNFSPNESWGIKTTHLNSLMHSSTSNSLIVHFIITPVNLSSLDETSAYSHYSEYNDLWSAYQYDQSYRFESVQCTGFYLHDLEGYMKSSEKESKISKLDHKNIAFTGVKKKTVKKRIDMDSYFD</sequence>
<evidence type="ECO:0000256" key="1">
    <source>
        <dbReference type="SAM" id="MobiDB-lite"/>
    </source>
</evidence>
<accession>A0A9P8QFA9</accession>
<feature type="compositionally biased region" description="Basic residues" evidence="1">
    <location>
        <begin position="7"/>
        <end position="37"/>
    </location>
</feature>
<evidence type="ECO:0000313" key="2">
    <source>
        <dbReference type="EMBL" id="KAH3688195.1"/>
    </source>
</evidence>
<reference evidence="2" key="1">
    <citation type="journal article" date="2021" name="Open Biol.">
        <title>Shared evolutionary footprints suggest mitochondrial oxidative damage underlies multiple complex I losses in fungi.</title>
        <authorList>
            <person name="Schikora-Tamarit M.A."/>
            <person name="Marcet-Houben M."/>
            <person name="Nosek J."/>
            <person name="Gabaldon T."/>
        </authorList>
    </citation>
    <scope>NUCLEOTIDE SEQUENCE</scope>
    <source>
        <strain evidence="2">CBS2887</strain>
    </source>
</reference>
<gene>
    <name evidence="2" type="ORF">WICPIJ_000837</name>
</gene>
<organism evidence="2 3">
    <name type="scientific">Wickerhamomyces pijperi</name>
    <name type="common">Yeast</name>
    <name type="synonym">Pichia pijperi</name>
    <dbReference type="NCBI Taxonomy" id="599730"/>
    <lineage>
        <taxon>Eukaryota</taxon>
        <taxon>Fungi</taxon>
        <taxon>Dikarya</taxon>
        <taxon>Ascomycota</taxon>
        <taxon>Saccharomycotina</taxon>
        <taxon>Saccharomycetes</taxon>
        <taxon>Phaffomycetales</taxon>
        <taxon>Wickerhamomycetaceae</taxon>
        <taxon>Wickerhamomyces</taxon>
    </lineage>
</organism>
<comment type="caution">
    <text evidence="2">The sequence shown here is derived from an EMBL/GenBank/DDBJ whole genome shotgun (WGS) entry which is preliminary data.</text>
</comment>
<dbReference type="AlphaFoldDB" id="A0A9P8QFA9"/>
<evidence type="ECO:0000313" key="3">
    <source>
        <dbReference type="Proteomes" id="UP000774326"/>
    </source>
</evidence>
<protein>
    <submittedName>
        <fullName evidence="2">Uncharacterized protein</fullName>
    </submittedName>
</protein>
<name>A0A9P8QFA9_WICPI</name>
<reference evidence="2" key="2">
    <citation type="submission" date="2021-01" db="EMBL/GenBank/DDBJ databases">
        <authorList>
            <person name="Schikora-Tamarit M.A."/>
        </authorList>
    </citation>
    <scope>NUCLEOTIDE SEQUENCE</scope>
    <source>
        <strain evidence="2">CBS2887</strain>
    </source>
</reference>
<keyword evidence="3" id="KW-1185">Reference proteome</keyword>
<dbReference type="Proteomes" id="UP000774326">
    <property type="component" value="Unassembled WGS sequence"/>
</dbReference>